<accession>A0ABT0JVV0</accession>
<dbReference type="RefSeq" id="WP_248824074.1">
    <property type="nucleotide sequence ID" value="NZ_JALKFT010000005.1"/>
</dbReference>
<keyword evidence="2" id="KW-1185">Reference proteome</keyword>
<dbReference type="EMBL" id="JALKFT010000005">
    <property type="protein sequence ID" value="MCK9875662.1"/>
    <property type="molecule type" value="Genomic_DNA"/>
</dbReference>
<name>A0ABT0JVV0_9ACTN</name>
<keyword evidence="1" id="KW-0418">Kinase</keyword>
<gene>
    <name evidence="1" type="ORF">MXD59_07735</name>
</gene>
<dbReference type="Proteomes" id="UP001201873">
    <property type="component" value="Unassembled WGS sequence"/>
</dbReference>
<keyword evidence="1" id="KW-0808">Transferase</keyword>
<sequence>MSAGGAASGARPEELLRMLVALQERGQRAMATRLHDGPMQEFTAVLLELASVRRQLSGALAERVVAMEDRLRAATLELQLPPGVFRLGHDATDALIAGLRQRVDGLLVDRLDTDLRLAEYPPTDAEISVVLGAVQVLLLASNPYATGERAWLSVRSGPAGLDLSLGVCPSGHEPPTDEARAARLRPLADVIGADLCHDAEAARWTATLHLARQATGTPTH</sequence>
<evidence type="ECO:0000313" key="2">
    <source>
        <dbReference type="Proteomes" id="UP001201873"/>
    </source>
</evidence>
<evidence type="ECO:0000313" key="1">
    <source>
        <dbReference type="EMBL" id="MCK9875662.1"/>
    </source>
</evidence>
<dbReference type="GO" id="GO:0016301">
    <property type="term" value="F:kinase activity"/>
    <property type="evidence" value="ECO:0007669"/>
    <property type="project" value="UniProtKB-KW"/>
</dbReference>
<proteinExistence type="predicted"/>
<comment type="caution">
    <text evidence="1">The sequence shown here is derived from an EMBL/GenBank/DDBJ whole genome shotgun (WGS) entry which is preliminary data.</text>
</comment>
<organism evidence="1 2">
    <name type="scientific">Frankia umida</name>
    <dbReference type="NCBI Taxonomy" id="573489"/>
    <lineage>
        <taxon>Bacteria</taxon>
        <taxon>Bacillati</taxon>
        <taxon>Actinomycetota</taxon>
        <taxon>Actinomycetes</taxon>
        <taxon>Frankiales</taxon>
        <taxon>Frankiaceae</taxon>
        <taxon>Frankia</taxon>
    </lineage>
</organism>
<protein>
    <submittedName>
        <fullName evidence="1">Histidine kinase</fullName>
    </submittedName>
</protein>
<reference evidence="1 2" key="1">
    <citation type="submission" date="2022-04" db="EMBL/GenBank/DDBJ databases">
        <title>Genome diversity in the genus Frankia.</title>
        <authorList>
            <person name="Carlos-Shanley C."/>
            <person name="Hahn D."/>
        </authorList>
    </citation>
    <scope>NUCLEOTIDE SEQUENCE [LARGE SCALE GENOMIC DNA]</scope>
    <source>
        <strain evidence="1 2">Ag45/Mut15</strain>
    </source>
</reference>